<proteinExistence type="inferred from homology"/>
<evidence type="ECO:0000256" key="3">
    <source>
        <dbReference type="ARBA" id="ARBA00022448"/>
    </source>
</evidence>
<dbReference type="EMBL" id="AZHE01000020">
    <property type="protein sequence ID" value="KHN95810.1"/>
    <property type="molecule type" value="Genomic_DNA"/>
</dbReference>
<evidence type="ECO:0000256" key="10">
    <source>
        <dbReference type="ARBA" id="ARBA00023128"/>
    </source>
</evidence>
<keyword evidence="10" id="KW-0496">Mitochondrion</keyword>
<gene>
    <name evidence="15" type="ORF">MAM_06422</name>
</gene>
<evidence type="ECO:0000256" key="8">
    <source>
        <dbReference type="ARBA" id="ARBA00023065"/>
    </source>
</evidence>
<keyword evidence="7" id="KW-0653">Protein transport</keyword>
<dbReference type="GO" id="GO:0005741">
    <property type="term" value="C:mitochondrial outer membrane"/>
    <property type="evidence" value="ECO:0007669"/>
    <property type="project" value="UniProtKB-SubCell"/>
</dbReference>
<reference evidence="15 16" key="1">
    <citation type="journal article" date="2014" name="Proc. Natl. Acad. Sci. U.S.A.">
        <title>Trajectory and genomic determinants of fungal-pathogen speciation and host adaptation.</title>
        <authorList>
            <person name="Hu X."/>
            <person name="Xiao G."/>
            <person name="Zheng P."/>
            <person name="Shang Y."/>
            <person name="Su Y."/>
            <person name="Zhang X."/>
            <person name="Liu X."/>
            <person name="Zhan S."/>
            <person name="St Leger R.J."/>
            <person name="Wang C."/>
        </authorList>
    </citation>
    <scope>NUCLEOTIDE SEQUENCE [LARGE SCALE GENOMIC DNA]</scope>
    <source>
        <strain evidence="15 16">ARSEF 1941</strain>
    </source>
</reference>
<comment type="caution">
    <text evidence="15">The sequence shown here is derived from an EMBL/GenBank/DDBJ whole genome shotgun (WGS) entry which is preliminary data.</text>
</comment>
<dbReference type="CDD" id="cd07305">
    <property type="entry name" value="Porin3_Tom40"/>
    <property type="match status" value="1"/>
</dbReference>
<keyword evidence="3" id="KW-0813">Transport</keyword>
<evidence type="ECO:0000313" key="15">
    <source>
        <dbReference type="EMBL" id="KHN95810.1"/>
    </source>
</evidence>
<evidence type="ECO:0000256" key="6">
    <source>
        <dbReference type="ARBA" id="ARBA00022787"/>
    </source>
</evidence>
<evidence type="ECO:0000256" key="9">
    <source>
        <dbReference type="ARBA" id="ARBA00023114"/>
    </source>
</evidence>
<dbReference type="RefSeq" id="XP_040676876.1">
    <property type="nucleotide sequence ID" value="XM_040825220.1"/>
</dbReference>
<keyword evidence="15" id="KW-0675">Receptor</keyword>
<evidence type="ECO:0000256" key="1">
    <source>
        <dbReference type="ARBA" id="ARBA00004374"/>
    </source>
</evidence>
<dbReference type="GeneID" id="63740877"/>
<accession>A0A0B2WS85</accession>
<dbReference type="Pfam" id="PF01459">
    <property type="entry name" value="Porin_3"/>
    <property type="match status" value="1"/>
</dbReference>
<keyword evidence="8" id="KW-0406">Ion transport</keyword>
<dbReference type="Proteomes" id="UP000030816">
    <property type="component" value="Unassembled WGS sequence"/>
</dbReference>
<comment type="subcellular location">
    <subcellularLocation>
        <location evidence="1">Mitochondrion outer membrane</location>
        <topology evidence="1">Multi-pass membrane protein</topology>
    </subcellularLocation>
</comment>
<feature type="region of interest" description="Disordered" evidence="14">
    <location>
        <begin position="1"/>
        <end position="20"/>
    </location>
</feature>
<dbReference type="GO" id="GO:0030150">
    <property type="term" value="P:protein import into mitochondrial matrix"/>
    <property type="evidence" value="ECO:0007669"/>
    <property type="project" value="InterPro"/>
</dbReference>
<keyword evidence="9" id="KW-0626">Porin</keyword>
<evidence type="ECO:0000256" key="14">
    <source>
        <dbReference type="SAM" id="MobiDB-lite"/>
    </source>
</evidence>
<dbReference type="FunFam" id="2.40.160.10:FF:000009">
    <property type="entry name" value="Mitochondrial import receptor subunit TOM40"/>
    <property type="match status" value="1"/>
</dbReference>
<organism evidence="15 16">
    <name type="scientific">Metarhizium album (strain ARSEF 1941)</name>
    <dbReference type="NCBI Taxonomy" id="1081103"/>
    <lineage>
        <taxon>Eukaryota</taxon>
        <taxon>Fungi</taxon>
        <taxon>Dikarya</taxon>
        <taxon>Ascomycota</taxon>
        <taxon>Pezizomycotina</taxon>
        <taxon>Sordariomycetes</taxon>
        <taxon>Hypocreomycetidae</taxon>
        <taxon>Hypocreales</taxon>
        <taxon>Clavicipitaceae</taxon>
        <taxon>Metarhizium</taxon>
    </lineage>
</organism>
<dbReference type="AlphaFoldDB" id="A0A0B2WS85"/>
<feature type="region of interest" description="Disordered" evidence="14">
    <location>
        <begin position="29"/>
        <end position="59"/>
    </location>
</feature>
<name>A0A0B2WS85_METAS</name>
<dbReference type="GO" id="GO:0046930">
    <property type="term" value="C:pore complex"/>
    <property type="evidence" value="ECO:0007669"/>
    <property type="project" value="UniProtKB-KW"/>
</dbReference>
<dbReference type="Gene3D" id="2.40.160.10">
    <property type="entry name" value="Porin"/>
    <property type="match status" value="1"/>
</dbReference>
<sequence>MRHGTSRPRPPPLPGRRRHAGIIAVARADPAPSTRHPDCTPAPAQLCPKSSGAGENYSPAFDPRRSASFLSLNASEARRHVAWRHPPPRDNLPSERSVRRPENCSVPQGSRIPGCLFVSSSAAASPFSPWPYSLTDVDVDSSHNRVTMAAPIESIRSLLLGNPVAAAIGDALNAFSDRRAKLGLSNPGNMENLSKEVQRDVMLNNYMFTGIRADLTKIFSMAPLFQVSHQFAMGERINPYTFAAMYGTGKVFCQGNLDNEGSLSGRFNFRWTDKLVSKSQLSISPGGQDMAQFEHEYNGNDFSASLKMLNPSFLEGGMTGIYIGSYLQSITPRLALGMETLWQRPALTQGPECAVSYCARYKADDWIATAQLQTAMGTLNTSYWRRLSDKVQAGVDLSLGLVPSPGGLLGGGLQKEGVTTIGAKYDFRMSTFRAQVDSKGKLSCLLEKRVAPPVMMTFAADIDHFTQQAKIGLGVSIEAAPEELQDQQEALGAQTAPNIPF</sequence>
<dbReference type="GO" id="GO:0015288">
    <property type="term" value="F:porin activity"/>
    <property type="evidence" value="ECO:0007669"/>
    <property type="project" value="UniProtKB-KW"/>
</dbReference>
<evidence type="ECO:0000256" key="12">
    <source>
        <dbReference type="ARBA" id="ARBA00053390"/>
    </source>
</evidence>
<evidence type="ECO:0000256" key="7">
    <source>
        <dbReference type="ARBA" id="ARBA00022927"/>
    </source>
</evidence>
<comment type="similarity">
    <text evidence="2">Belongs to the Tom40 family.</text>
</comment>
<keyword evidence="16" id="KW-1185">Reference proteome</keyword>
<evidence type="ECO:0000256" key="13">
    <source>
        <dbReference type="ARBA" id="ARBA00078731"/>
    </source>
</evidence>
<feature type="compositionally biased region" description="Basic and acidic residues" evidence="14">
    <location>
        <begin position="92"/>
        <end position="102"/>
    </location>
</feature>
<dbReference type="PANTHER" id="PTHR10802">
    <property type="entry name" value="MITOCHONDRIAL IMPORT RECEPTOR SUBUNIT TOM40"/>
    <property type="match status" value="1"/>
</dbReference>
<protein>
    <recommendedName>
        <fullName evidence="13">Translocase of outer membrane 40 kDa subunit</fullName>
    </recommendedName>
</protein>
<dbReference type="InterPro" id="IPR023614">
    <property type="entry name" value="Porin_dom_sf"/>
</dbReference>
<keyword evidence="11" id="KW-0472">Membrane</keyword>
<feature type="region of interest" description="Disordered" evidence="14">
    <location>
        <begin position="81"/>
        <end position="105"/>
    </location>
</feature>
<evidence type="ECO:0000256" key="11">
    <source>
        <dbReference type="ARBA" id="ARBA00023136"/>
    </source>
</evidence>
<dbReference type="InterPro" id="IPR037930">
    <property type="entry name" value="Tom40"/>
</dbReference>
<dbReference type="InterPro" id="IPR027246">
    <property type="entry name" value="Porin_Euk/Tom40"/>
</dbReference>
<evidence type="ECO:0000256" key="4">
    <source>
        <dbReference type="ARBA" id="ARBA00022452"/>
    </source>
</evidence>
<evidence type="ECO:0000313" key="16">
    <source>
        <dbReference type="Proteomes" id="UP000030816"/>
    </source>
</evidence>
<dbReference type="GO" id="GO:0008320">
    <property type="term" value="F:protein transmembrane transporter activity"/>
    <property type="evidence" value="ECO:0007669"/>
    <property type="project" value="InterPro"/>
</dbReference>
<evidence type="ECO:0000256" key="2">
    <source>
        <dbReference type="ARBA" id="ARBA00010510"/>
    </source>
</evidence>
<dbReference type="HOGENOM" id="CLU_042174_0_0_1"/>
<keyword evidence="6" id="KW-1000">Mitochondrion outer membrane</keyword>
<keyword evidence="5" id="KW-0812">Transmembrane</keyword>
<dbReference type="GO" id="GO:0006811">
    <property type="term" value="P:monoatomic ion transport"/>
    <property type="evidence" value="ECO:0007669"/>
    <property type="project" value="UniProtKB-KW"/>
</dbReference>
<dbReference type="OrthoDB" id="19656at2759"/>
<dbReference type="STRING" id="1081103.A0A0B2WS85"/>
<comment type="function">
    <text evidence="12">Channel-forming protein essential for import of protein precursors into mitochondria.</text>
</comment>
<evidence type="ECO:0000256" key="5">
    <source>
        <dbReference type="ARBA" id="ARBA00022692"/>
    </source>
</evidence>
<keyword evidence="4" id="KW-1134">Transmembrane beta strand</keyword>